<proteinExistence type="predicted"/>
<reference evidence="4" key="1">
    <citation type="journal article" date="2019" name="Int. J. Syst. Evol. Microbiol.">
        <title>The Global Catalogue of Microorganisms (GCM) 10K type strain sequencing project: providing services to taxonomists for standard genome sequencing and annotation.</title>
        <authorList>
            <consortium name="The Broad Institute Genomics Platform"/>
            <consortium name="The Broad Institute Genome Sequencing Center for Infectious Disease"/>
            <person name="Wu L."/>
            <person name="Ma J."/>
        </authorList>
    </citation>
    <scope>NUCLEOTIDE SEQUENCE [LARGE SCALE GENOMIC DNA]</scope>
    <source>
        <strain evidence="4">JCM 31405</strain>
    </source>
</reference>
<evidence type="ECO:0000313" key="3">
    <source>
        <dbReference type="EMBL" id="GGS07391.1"/>
    </source>
</evidence>
<feature type="region of interest" description="Disordered" evidence="1">
    <location>
        <begin position="1"/>
        <end position="21"/>
    </location>
</feature>
<dbReference type="EMBL" id="BMQN01000019">
    <property type="protein sequence ID" value="GGS07391.1"/>
    <property type="molecule type" value="Genomic_DNA"/>
</dbReference>
<evidence type="ECO:0000256" key="1">
    <source>
        <dbReference type="SAM" id="MobiDB-lite"/>
    </source>
</evidence>
<feature type="domain" description="Transposase DDE" evidence="2">
    <location>
        <begin position="130"/>
        <end position="224"/>
    </location>
</feature>
<keyword evidence="4" id="KW-1185">Reference proteome</keyword>
<protein>
    <submittedName>
        <fullName evidence="3">Transposase</fullName>
    </submittedName>
</protein>
<accession>A0ABQ2S8J1</accession>
<dbReference type="Proteomes" id="UP000644548">
    <property type="component" value="Unassembled WGS sequence"/>
</dbReference>
<organism evidence="3 4">
    <name type="scientific">Deinococcus sedimenti</name>
    <dbReference type="NCBI Taxonomy" id="1867090"/>
    <lineage>
        <taxon>Bacteria</taxon>
        <taxon>Thermotogati</taxon>
        <taxon>Deinococcota</taxon>
        <taxon>Deinococci</taxon>
        <taxon>Deinococcales</taxon>
        <taxon>Deinococcaceae</taxon>
        <taxon>Deinococcus</taxon>
    </lineage>
</organism>
<dbReference type="InterPro" id="IPR025668">
    <property type="entry name" value="Tnp_DDE_dom"/>
</dbReference>
<name>A0ABQ2S8J1_9DEIO</name>
<comment type="caution">
    <text evidence="3">The sequence shown here is derived from an EMBL/GenBank/DDBJ whole genome shotgun (WGS) entry which is preliminary data.</text>
</comment>
<evidence type="ECO:0000313" key="4">
    <source>
        <dbReference type="Proteomes" id="UP000644548"/>
    </source>
</evidence>
<gene>
    <name evidence="3" type="ORF">GCM10008960_37240</name>
</gene>
<sequence>MLEVGEGTGESGSSGMPTKELPHHQPTVVDLFIIIYVYVDDYLKAAARSGLFTLPNEPHQKGSYAELMTIALVGDLLAQPSVQQWYAQVRATYGFLFPVLPDRTRYLRIQQNLERISADLALRLPHFDDDTVYVIDSKPLVCCVGGRHTRPRAMTTATGGRGGQGGYGTTGFFYGFKLHAVIDDHGMLVRFAIVPGREGDPPVARALLDVQEASLVLGDRGYQGCGVYAQPKKNFKRPCPWWGVMWWVRKTIETVFFRLDRSFHLMLPQLNSERSIRAHVCRKIAAHNLGLFFGAF</sequence>
<evidence type="ECO:0000259" key="2">
    <source>
        <dbReference type="Pfam" id="PF13612"/>
    </source>
</evidence>
<dbReference type="Pfam" id="PF13612">
    <property type="entry name" value="DDE_Tnp_1_3"/>
    <property type="match status" value="1"/>
</dbReference>
<feature type="compositionally biased region" description="Gly residues" evidence="1">
    <location>
        <begin position="1"/>
        <end position="12"/>
    </location>
</feature>